<dbReference type="OrthoDB" id="7861976at2"/>
<dbReference type="RefSeq" id="WP_093963649.1">
    <property type="nucleotide sequence ID" value="NZ_FXYG01000002.1"/>
</dbReference>
<protein>
    <recommendedName>
        <fullName evidence="3">Flagellar FliJ protein</fullName>
    </recommendedName>
</protein>
<reference evidence="2" key="1">
    <citation type="submission" date="2017-05" db="EMBL/GenBank/DDBJ databases">
        <authorList>
            <person name="Rodrigo-Torres L."/>
            <person name="Arahal R. D."/>
            <person name="Lucena T."/>
        </authorList>
    </citation>
    <scope>NUCLEOTIDE SEQUENCE [LARGE SCALE GENOMIC DNA]</scope>
    <source>
        <strain evidence="2">CECT 8715</strain>
    </source>
</reference>
<sequence>MTRAKLRDLAAVTAASFEREFQKLKPILEAESRIQAQISALNAQVAQTASDAAQTPGYQIAGADVLWHGWESRTRRDLNTELARVRSRKLAMMEDLRRAFGRKQAVESLQRDQETALRIARARKLINQ</sequence>
<organism evidence="1 2">
    <name type="scientific">Ruegeria arenilitoris</name>
    <dbReference type="NCBI Taxonomy" id="1173585"/>
    <lineage>
        <taxon>Bacteria</taxon>
        <taxon>Pseudomonadati</taxon>
        <taxon>Pseudomonadota</taxon>
        <taxon>Alphaproteobacteria</taxon>
        <taxon>Rhodobacterales</taxon>
        <taxon>Roseobacteraceae</taxon>
        <taxon>Ruegeria</taxon>
    </lineage>
</organism>
<evidence type="ECO:0000313" key="2">
    <source>
        <dbReference type="Proteomes" id="UP000202485"/>
    </source>
</evidence>
<gene>
    <name evidence="1" type="ORF">RUA8715_02163</name>
</gene>
<name>A0A238KH47_9RHOB</name>
<evidence type="ECO:0008006" key="3">
    <source>
        <dbReference type="Google" id="ProtNLM"/>
    </source>
</evidence>
<dbReference type="Proteomes" id="UP000202485">
    <property type="component" value="Unassembled WGS sequence"/>
</dbReference>
<keyword evidence="2" id="KW-1185">Reference proteome</keyword>
<dbReference type="AlphaFoldDB" id="A0A238KH47"/>
<proteinExistence type="predicted"/>
<dbReference type="EMBL" id="FXYG01000002">
    <property type="protein sequence ID" value="SMX42101.1"/>
    <property type="molecule type" value="Genomic_DNA"/>
</dbReference>
<evidence type="ECO:0000313" key="1">
    <source>
        <dbReference type="EMBL" id="SMX42101.1"/>
    </source>
</evidence>
<accession>A0A238KH47</accession>